<name>A0A5D9D9U5_HALER</name>
<proteinExistence type="predicted"/>
<gene>
    <name evidence="2" type="ORF">FZZ93_05630</name>
</gene>
<evidence type="ECO:0000256" key="1">
    <source>
        <dbReference type="SAM" id="MobiDB-lite"/>
    </source>
</evidence>
<comment type="caution">
    <text evidence="2">The sequence shown here is derived from an EMBL/GenBank/DDBJ whole genome shotgun (WGS) entry which is preliminary data.</text>
</comment>
<feature type="compositionally biased region" description="Polar residues" evidence="1">
    <location>
        <begin position="1"/>
        <end position="12"/>
    </location>
</feature>
<feature type="region of interest" description="Disordered" evidence="1">
    <location>
        <begin position="1"/>
        <end position="26"/>
    </location>
</feature>
<evidence type="ECO:0000313" key="3">
    <source>
        <dbReference type="Proteomes" id="UP000324260"/>
    </source>
</evidence>
<reference evidence="2 3" key="1">
    <citation type="submission" date="2019-08" db="EMBL/GenBank/DDBJ databases">
        <title>Draft Genome Sequence of Halomonas eurihalina Isolated from Preserved Hide-surface.</title>
        <authorList>
            <person name="Hussain S.A."/>
            <person name="Xu A."/>
            <person name="Sarker M."/>
            <person name="Sommers C."/>
        </authorList>
    </citation>
    <scope>NUCLEOTIDE SEQUENCE [LARGE SCALE GENOMIC DNA]</scope>
    <source>
        <strain evidence="2 3">MS1</strain>
    </source>
</reference>
<dbReference type="Proteomes" id="UP000324260">
    <property type="component" value="Unassembled WGS sequence"/>
</dbReference>
<accession>A0A5D9D9U5</accession>
<dbReference type="OrthoDB" id="9984382at2"/>
<sequence length="84" mass="9469">MSNAAIDWNSQPVHFPQFDSDQPDPPDVARLEGLLHGNSETCAEQFIEWLRSDEQAETLYHMIIDRLGDDDITAAAEQWAKQAA</sequence>
<dbReference type="EMBL" id="VTPU01000004">
    <property type="protein sequence ID" value="TZG40527.1"/>
    <property type="molecule type" value="Genomic_DNA"/>
</dbReference>
<dbReference type="AlphaFoldDB" id="A0A5D9D9U5"/>
<protein>
    <submittedName>
        <fullName evidence="2">Uncharacterized protein</fullName>
    </submittedName>
</protein>
<keyword evidence="3" id="KW-1185">Reference proteome</keyword>
<dbReference type="RefSeq" id="WP_149321358.1">
    <property type="nucleotide sequence ID" value="NZ_JARWAH010000003.1"/>
</dbReference>
<organism evidence="2 3">
    <name type="scientific">Halomonas eurihalina</name>
    <dbReference type="NCBI Taxonomy" id="42566"/>
    <lineage>
        <taxon>Bacteria</taxon>
        <taxon>Pseudomonadati</taxon>
        <taxon>Pseudomonadota</taxon>
        <taxon>Gammaproteobacteria</taxon>
        <taxon>Oceanospirillales</taxon>
        <taxon>Halomonadaceae</taxon>
        <taxon>Halomonas</taxon>
    </lineage>
</organism>
<evidence type="ECO:0000313" key="2">
    <source>
        <dbReference type="EMBL" id="TZG40527.1"/>
    </source>
</evidence>